<feature type="disulfide bond" evidence="8">
    <location>
        <begin position="499"/>
        <end position="514"/>
    </location>
</feature>
<comment type="caution">
    <text evidence="11">The sequence shown here is derived from an EMBL/GenBank/DDBJ whole genome shotgun (WGS) entry which is preliminary data.</text>
</comment>
<dbReference type="GO" id="GO:0005886">
    <property type="term" value="C:plasma membrane"/>
    <property type="evidence" value="ECO:0007669"/>
    <property type="project" value="TreeGrafter"/>
</dbReference>
<evidence type="ECO:0000256" key="7">
    <source>
        <dbReference type="ARBA" id="ARBA00023157"/>
    </source>
</evidence>
<feature type="disulfide bond" evidence="8">
    <location>
        <begin position="453"/>
        <end position="468"/>
    </location>
</feature>
<dbReference type="InterPro" id="IPR002172">
    <property type="entry name" value="LDrepeatLR_classA_rpt"/>
</dbReference>
<feature type="compositionally biased region" description="Polar residues" evidence="9">
    <location>
        <begin position="858"/>
        <end position="890"/>
    </location>
</feature>
<dbReference type="AlphaFoldDB" id="A0A814C6P1"/>
<keyword evidence="3 10" id="KW-0812">Transmembrane</keyword>
<evidence type="ECO:0000256" key="1">
    <source>
        <dbReference type="ARBA" id="ARBA00004167"/>
    </source>
</evidence>
<dbReference type="SMART" id="SM00192">
    <property type="entry name" value="LDLa"/>
    <property type="match status" value="4"/>
</dbReference>
<dbReference type="SUPFAM" id="SSF57424">
    <property type="entry name" value="LDL receptor-like module"/>
    <property type="match status" value="2"/>
</dbReference>
<reference evidence="11" key="1">
    <citation type="submission" date="2021-02" db="EMBL/GenBank/DDBJ databases">
        <authorList>
            <person name="Nowell W R."/>
        </authorList>
    </citation>
    <scope>NUCLEOTIDE SEQUENCE</scope>
</reference>
<dbReference type="PRINTS" id="PR00261">
    <property type="entry name" value="LDLRECEPTOR"/>
</dbReference>
<evidence type="ECO:0000256" key="2">
    <source>
        <dbReference type="ARBA" id="ARBA00004308"/>
    </source>
</evidence>
<dbReference type="GO" id="GO:0012505">
    <property type="term" value="C:endomembrane system"/>
    <property type="evidence" value="ECO:0007669"/>
    <property type="project" value="UniProtKB-SubCell"/>
</dbReference>
<dbReference type="InterPro" id="IPR050685">
    <property type="entry name" value="LDLR"/>
</dbReference>
<gene>
    <name evidence="11" type="ORF">QVE165_LOCUS11417</name>
</gene>
<evidence type="ECO:0000313" key="12">
    <source>
        <dbReference type="Proteomes" id="UP000663832"/>
    </source>
</evidence>
<comment type="caution">
    <text evidence="8">Lacks conserved residue(s) required for the propagation of feature annotation.</text>
</comment>
<feature type="compositionally biased region" description="Low complexity" evidence="9">
    <location>
        <begin position="634"/>
        <end position="644"/>
    </location>
</feature>
<dbReference type="Proteomes" id="UP000663832">
    <property type="component" value="Unassembled WGS sequence"/>
</dbReference>
<evidence type="ECO:0000256" key="3">
    <source>
        <dbReference type="ARBA" id="ARBA00022692"/>
    </source>
</evidence>
<dbReference type="OrthoDB" id="10020456at2759"/>
<feature type="region of interest" description="Disordered" evidence="9">
    <location>
        <begin position="844"/>
        <end position="892"/>
    </location>
</feature>
<feature type="disulfide bond" evidence="8">
    <location>
        <begin position="528"/>
        <end position="546"/>
    </location>
</feature>
<feature type="compositionally biased region" description="Low complexity" evidence="9">
    <location>
        <begin position="846"/>
        <end position="857"/>
    </location>
</feature>
<keyword evidence="7 8" id="KW-1015">Disulfide bond</keyword>
<feature type="region of interest" description="Disordered" evidence="9">
    <location>
        <begin position="700"/>
        <end position="735"/>
    </location>
</feature>
<evidence type="ECO:0000313" key="11">
    <source>
        <dbReference type="EMBL" id="CAF0936761.1"/>
    </source>
</evidence>
<keyword evidence="5 10" id="KW-1133">Transmembrane helix</keyword>
<evidence type="ECO:0000256" key="6">
    <source>
        <dbReference type="ARBA" id="ARBA00023136"/>
    </source>
</evidence>
<feature type="disulfide bond" evidence="8">
    <location>
        <begin position="540"/>
        <end position="555"/>
    </location>
</feature>
<evidence type="ECO:0000256" key="10">
    <source>
        <dbReference type="SAM" id="Phobius"/>
    </source>
</evidence>
<evidence type="ECO:0000256" key="9">
    <source>
        <dbReference type="SAM" id="MobiDB-lite"/>
    </source>
</evidence>
<dbReference type="PANTHER" id="PTHR24270:SF61">
    <property type="entry name" value="EGF-LIKE DOMAIN-CONTAINING PROTEIN"/>
    <property type="match status" value="1"/>
</dbReference>
<feature type="region of interest" description="Disordered" evidence="9">
    <location>
        <begin position="921"/>
        <end position="962"/>
    </location>
</feature>
<dbReference type="EMBL" id="CAJNOM010000055">
    <property type="protein sequence ID" value="CAF0936761.1"/>
    <property type="molecule type" value="Genomic_DNA"/>
</dbReference>
<dbReference type="InterPro" id="IPR023415">
    <property type="entry name" value="LDLR_class-A_CS"/>
</dbReference>
<protein>
    <submittedName>
        <fullName evidence="11">Uncharacterized protein</fullName>
    </submittedName>
</protein>
<evidence type="ECO:0000256" key="5">
    <source>
        <dbReference type="ARBA" id="ARBA00022989"/>
    </source>
</evidence>
<dbReference type="Pfam" id="PF00057">
    <property type="entry name" value="Ldl_recept_a"/>
    <property type="match status" value="1"/>
</dbReference>
<comment type="subcellular location">
    <subcellularLocation>
        <location evidence="2">Endomembrane system</location>
    </subcellularLocation>
    <subcellularLocation>
        <location evidence="1">Membrane</location>
        <topology evidence="1">Single-pass membrane protein</topology>
    </subcellularLocation>
</comment>
<dbReference type="CDD" id="cd00112">
    <property type="entry name" value="LDLa"/>
    <property type="match status" value="1"/>
</dbReference>
<feature type="region of interest" description="Disordered" evidence="9">
    <location>
        <begin position="619"/>
        <end position="655"/>
    </location>
</feature>
<name>A0A814C6P1_9BILA</name>
<dbReference type="PROSITE" id="PS50068">
    <property type="entry name" value="LDLRA_2"/>
    <property type="match status" value="3"/>
</dbReference>
<dbReference type="InterPro" id="IPR036055">
    <property type="entry name" value="LDL_receptor-like_sf"/>
</dbReference>
<dbReference type="GO" id="GO:0016192">
    <property type="term" value="P:vesicle-mediated transport"/>
    <property type="evidence" value="ECO:0007669"/>
    <property type="project" value="UniProtKB-ARBA"/>
</dbReference>
<feature type="compositionally biased region" description="Basic and acidic residues" evidence="9">
    <location>
        <begin position="951"/>
        <end position="962"/>
    </location>
</feature>
<keyword evidence="12" id="KW-1185">Reference proteome</keyword>
<keyword evidence="6 10" id="KW-0472">Membrane</keyword>
<dbReference type="Gene3D" id="4.10.400.10">
    <property type="entry name" value="Low-density Lipoprotein Receptor"/>
    <property type="match status" value="3"/>
</dbReference>
<dbReference type="PANTHER" id="PTHR24270">
    <property type="entry name" value="LOW-DENSITY LIPOPROTEIN RECEPTOR-RELATED"/>
    <property type="match status" value="1"/>
</dbReference>
<organism evidence="11 12">
    <name type="scientific">Adineta steineri</name>
    <dbReference type="NCBI Taxonomy" id="433720"/>
    <lineage>
        <taxon>Eukaryota</taxon>
        <taxon>Metazoa</taxon>
        <taxon>Spiralia</taxon>
        <taxon>Gnathifera</taxon>
        <taxon>Rotifera</taxon>
        <taxon>Eurotatoria</taxon>
        <taxon>Bdelloidea</taxon>
        <taxon>Adinetida</taxon>
        <taxon>Adinetidae</taxon>
        <taxon>Adineta</taxon>
    </lineage>
</organism>
<feature type="transmembrane region" description="Helical" evidence="10">
    <location>
        <begin position="6"/>
        <end position="24"/>
    </location>
</feature>
<dbReference type="PROSITE" id="PS01209">
    <property type="entry name" value="LDLRA_1"/>
    <property type="match status" value="1"/>
</dbReference>
<evidence type="ECO:0000256" key="8">
    <source>
        <dbReference type="PROSITE-ProRule" id="PRU00124"/>
    </source>
</evidence>
<feature type="compositionally biased region" description="Basic residues" evidence="9">
    <location>
        <begin position="711"/>
        <end position="731"/>
    </location>
</feature>
<feature type="compositionally biased region" description="Low complexity" evidence="9">
    <location>
        <begin position="775"/>
        <end position="802"/>
    </location>
</feature>
<keyword evidence="4" id="KW-0677">Repeat</keyword>
<proteinExistence type="predicted"/>
<accession>A0A814C6P1</accession>
<evidence type="ECO:0000256" key="4">
    <source>
        <dbReference type="ARBA" id="ARBA00022737"/>
    </source>
</evidence>
<sequence>MPINNHGIRIFHLIISIILFNYGFTKNPISDLILSTNFCTNISINNLSFGVIHSLNFYSGQSQPPNISCSWIIENFQTSLGSNYILSLRVIDVENDPTHWSNELTFWTGNKQISVDDINKKTYLLSSTSSIKIYFRTKPPLLQTFNPYIRTNLRIRRFLIEFLHVNNDLIKNTNENYFLCLSSGILIPKQWKCNCIYECSYDDHSDEDNCPLCSMYNPLNTLLCQSNEIWCLPHTSKSFTDNLIDTEYDDDNNNDWMQSHISYSRKIDSKGVCIPRNEYQQCSYSTNSSTCEKILAWRQDHGQIILDDFLLKINQSICFIIIAKEDYKIKFMLNQYYFFKQHEDFEMIVYDGTEEQNKILTSSNWLLKKDIVQTRDNHVATIIIRKRSLQPISLINDDVFNYLQINDTNKQIQQRGINFISLNITWVTSICPDNQMLCGGHFETKCYTKEQRCDGIWDCISGDDELGCSPESCPTTFACNDRLRLPSDPPRCFTWSERCNGNAFCTNRTDEKFCTNWWCNSNNGTFLCKNFNCIYETWVCDGTDDCGDHSDEMNCPSRVPRRIVTAAVIGATVCSTLFIIALGCTCKLFHLRSAERRATSRLLNPQRYIERRRQQIQREQQRRLNRQNRHRVSTTTTAAAAAEASITPDNSSVISNETRRIAPPSYNQTMGLMDENEERQAALAEHLRLAGLSNYITLPPIHNSSRTSRSTSRHRHRRHRRHRHHHHHRRAHSEGSRVALLEPNVVVPNNAFPAPTTAFSFNRLRSHLRSLFTTDRTATTTNTNTSTNNNNNNSIQTNPNSNQFDTYERHNSSILSSVQPIHLPTRPYLNSDFIQSRELPPPYTEQQIIPSNPSINSLSTAITNSRRSSSGGSDIESINRTTPTSSSSLYRLQKRQIPINTLRDRMRQFISGSAVRVTTDELNHPVQTTTTTLDIDLEEQPPVASMEDDEQHSSDDDKILTP</sequence>
<feature type="compositionally biased region" description="Basic residues" evidence="9">
    <location>
        <begin position="623"/>
        <end position="632"/>
    </location>
</feature>
<feature type="region of interest" description="Disordered" evidence="9">
    <location>
        <begin position="775"/>
        <end position="803"/>
    </location>
</feature>